<organism evidence="1">
    <name type="scientific">Anopheles sinensis</name>
    <name type="common">Mosquito</name>
    <dbReference type="NCBI Taxonomy" id="74873"/>
    <lineage>
        <taxon>Eukaryota</taxon>
        <taxon>Metazoa</taxon>
        <taxon>Ecdysozoa</taxon>
        <taxon>Arthropoda</taxon>
        <taxon>Hexapoda</taxon>
        <taxon>Insecta</taxon>
        <taxon>Pterygota</taxon>
        <taxon>Neoptera</taxon>
        <taxon>Endopterygota</taxon>
        <taxon>Diptera</taxon>
        <taxon>Nematocera</taxon>
        <taxon>Culicoidea</taxon>
        <taxon>Culicidae</taxon>
        <taxon>Anophelinae</taxon>
        <taxon>Anopheles</taxon>
    </lineage>
</organism>
<dbReference type="Proteomes" id="UP000030765">
    <property type="component" value="Unassembled WGS sequence"/>
</dbReference>
<accession>A0A084W525</accession>
<evidence type="ECO:0000313" key="1">
    <source>
        <dbReference type="EMBL" id="KFB45319.1"/>
    </source>
</evidence>
<name>A0A084W525_ANOSI</name>
<dbReference type="EnsemblMetazoa" id="ASIC013266-RA">
    <property type="protein sequence ID" value="ASIC013266-PA"/>
    <property type="gene ID" value="ASIC013266"/>
</dbReference>
<dbReference type="VEuPathDB" id="VectorBase:ASIC013266"/>
<reference evidence="1 3" key="1">
    <citation type="journal article" date="2014" name="BMC Genomics">
        <title>Genome sequence of Anopheles sinensis provides insight into genetics basis of mosquito competence for malaria parasites.</title>
        <authorList>
            <person name="Zhou D."/>
            <person name="Zhang D."/>
            <person name="Ding G."/>
            <person name="Shi L."/>
            <person name="Hou Q."/>
            <person name="Ye Y."/>
            <person name="Xu Y."/>
            <person name="Zhou H."/>
            <person name="Xiong C."/>
            <person name="Li S."/>
            <person name="Yu J."/>
            <person name="Hong S."/>
            <person name="Yu X."/>
            <person name="Zou P."/>
            <person name="Chen C."/>
            <person name="Chang X."/>
            <person name="Wang W."/>
            <person name="Lv Y."/>
            <person name="Sun Y."/>
            <person name="Ma L."/>
            <person name="Shen B."/>
            <person name="Zhu C."/>
        </authorList>
    </citation>
    <scope>NUCLEOTIDE SEQUENCE [LARGE SCALE GENOMIC DNA]</scope>
</reference>
<dbReference type="EMBL" id="ATLV01020459">
    <property type="status" value="NOT_ANNOTATED_CDS"/>
    <property type="molecule type" value="Genomic_DNA"/>
</dbReference>
<dbReference type="EMBL" id="KE525302">
    <property type="protein sequence ID" value="KFB45319.1"/>
    <property type="molecule type" value="Genomic_DNA"/>
</dbReference>
<dbReference type="AlphaFoldDB" id="A0A084W525"/>
<evidence type="ECO:0000313" key="3">
    <source>
        <dbReference type="Proteomes" id="UP000030765"/>
    </source>
</evidence>
<evidence type="ECO:0000313" key="2">
    <source>
        <dbReference type="EnsemblMetazoa" id="ASIC013266-PA"/>
    </source>
</evidence>
<protein>
    <submittedName>
        <fullName evidence="1 2">Phage protein</fullName>
    </submittedName>
</protein>
<sequence length="62" mass="6471">MAVANLNTASGADVWTPATIDEPMRNASKRAYQPIAFGGWKTGCTLGGVTGLFRLAEAGGWD</sequence>
<gene>
    <name evidence="1" type="ORF">ZHAS_00013266</name>
</gene>
<proteinExistence type="predicted"/>
<reference evidence="2" key="2">
    <citation type="submission" date="2020-05" db="UniProtKB">
        <authorList>
            <consortium name="EnsemblMetazoa"/>
        </authorList>
    </citation>
    <scope>IDENTIFICATION</scope>
</reference>
<keyword evidence="3" id="KW-1185">Reference proteome</keyword>